<dbReference type="Proteomes" id="UP001606302">
    <property type="component" value="Unassembled WGS sequence"/>
</dbReference>
<dbReference type="Gene3D" id="3.30.1150.10">
    <property type="match status" value="1"/>
</dbReference>
<reference evidence="2 3" key="1">
    <citation type="submission" date="2024-08" db="EMBL/GenBank/DDBJ databases">
        <authorList>
            <person name="Lu H."/>
        </authorList>
    </citation>
    <scope>NUCLEOTIDE SEQUENCE [LARGE SCALE GENOMIC DNA]</scope>
    <source>
        <strain evidence="2 3">DXS20W</strain>
    </source>
</reference>
<gene>
    <name evidence="2" type="ORF">ACG04Q_07740</name>
</gene>
<comment type="caution">
    <text evidence="2">The sequence shown here is derived from an EMBL/GenBank/DDBJ whole genome shotgun (WGS) entry which is preliminary data.</text>
</comment>
<proteinExistence type="predicted"/>
<name>A0ABW7GHN7_9BURK</name>
<dbReference type="RefSeq" id="WP_394510314.1">
    <property type="nucleotide sequence ID" value="NZ_JBIGHX010000002.1"/>
</dbReference>
<evidence type="ECO:0000313" key="2">
    <source>
        <dbReference type="EMBL" id="MFG6461459.1"/>
    </source>
</evidence>
<dbReference type="EMBL" id="JBIGHX010000002">
    <property type="protein sequence ID" value="MFG6461459.1"/>
    <property type="molecule type" value="Genomic_DNA"/>
</dbReference>
<feature type="chain" id="PRO_5045695123" description="TonB C-terminal domain-containing protein" evidence="1">
    <location>
        <begin position="24"/>
        <end position="170"/>
    </location>
</feature>
<organism evidence="2 3">
    <name type="scientific">Pelomonas lactea</name>
    <dbReference type="NCBI Taxonomy" id="3299030"/>
    <lineage>
        <taxon>Bacteria</taxon>
        <taxon>Pseudomonadati</taxon>
        <taxon>Pseudomonadota</taxon>
        <taxon>Betaproteobacteria</taxon>
        <taxon>Burkholderiales</taxon>
        <taxon>Sphaerotilaceae</taxon>
        <taxon>Roseateles</taxon>
    </lineage>
</organism>
<evidence type="ECO:0008006" key="4">
    <source>
        <dbReference type="Google" id="ProtNLM"/>
    </source>
</evidence>
<accession>A0ABW7GHN7</accession>
<feature type="signal peptide" evidence="1">
    <location>
        <begin position="1"/>
        <end position="23"/>
    </location>
</feature>
<evidence type="ECO:0000256" key="1">
    <source>
        <dbReference type="SAM" id="SignalP"/>
    </source>
</evidence>
<evidence type="ECO:0000313" key="3">
    <source>
        <dbReference type="Proteomes" id="UP001606302"/>
    </source>
</evidence>
<keyword evidence="1" id="KW-0732">Signal</keyword>
<dbReference type="SUPFAM" id="SSF74653">
    <property type="entry name" value="TolA/TonB C-terminal domain"/>
    <property type="match status" value="1"/>
</dbReference>
<protein>
    <recommendedName>
        <fullName evidence="4">TonB C-terminal domain-containing protein</fullName>
    </recommendedName>
</protein>
<sequence>MPIHPGRVLAACLFAACMQGVAAADLPRKQFELRVEETGTRFGRAAMTSSGLPLNRRYAELDANEKAVVRANYEGMPEDDEPPFPADGLLPVMTTLHIGAERGFPKGKLAIVVDVDSAGKVQHAQTYGKVDADFSRFAASVLARTPFKPAVCGGKPCAMQYVMRIEFGML</sequence>
<keyword evidence="3" id="KW-1185">Reference proteome</keyword>